<keyword evidence="4" id="KW-1185">Reference proteome</keyword>
<dbReference type="InterPro" id="IPR036273">
    <property type="entry name" value="CRAL/TRIO_N_dom_sf"/>
</dbReference>
<dbReference type="AlphaFoldDB" id="A0AAW1CRN8"/>
<dbReference type="GO" id="GO:1902936">
    <property type="term" value="F:phosphatidylinositol bisphosphate binding"/>
    <property type="evidence" value="ECO:0007669"/>
    <property type="project" value="TreeGrafter"/>
</dbReference>
<dbReference type="Proteomes" id="UP001461498">
    <property type="component" value="Unassembled WGS sequence"/>
</dbReference>
<dbReference type="GO" id="GO:0016020">
    <property type="term" value="C:membrane"/>
    <property type="evidence" value="ECO:0007669"/>
    <property type="project" value="TreeGrafter"/>
</dbReference>
<dbReference type="Gene3D" id="3.40.525.10">
    <property type="entry name" value="CRAL-TRIO lipid binding domain"/>
    <property type="match status" value="1"/>
</dbReference>
<dbReference type="Pfam" id="PF00650">
    <property type="entry name" value="CRAL_TRIO"/>
    <property type="match status" value="1"/>
</dbReference>
<dbReference type="InterPro" id="IPR001251">
    <property type="entry name" value="CRAL-TRIO_dom"/>
</dbReference>
<comment type="caution">
    <text evidence="3">The sequence shown here is derived from an EMBL/GenBank/DDBJ whole genome shotgun (WGS) entry which is preliminary data.</text>
</comment>
<dbReference type="EMBL" id="JAPXFL010000011">
    <property type="protein sequence ID" value="KAK9499227.1"/>
    <property type="molecule type" value="Genomic_DNA"/>
</dbReference>
<dbReference type="SUPFAM" id="SSF52087">
    <property type="entry name" value="CRAL/TRIO domain"/>
    <property type="match status" value="1"/>
</dbReference>
<proteinExistence type="predicted"/>
<evidence type="ECO:0000313" key="4">
    <source>
        <dbReference type="Proteomes" id="UP001461498"/>
    </source>
</evidence>
<feature type="domain" description="CRAL-TRIO" evidence="2">
    <location>
        <begin position="40"/>
        <end position="201"/>
    </location>
</feature>
<dbReference type="PANTHER" id="PTHR10174:SF222">
    <property type="entry name" value="GH10083P-RELATED"/>
    <property type="match status" value="1"/>
</dbReference>
<protein>
    <recommendedName>
        <fullName evidence="2">CRAL-TRIO domain-containing protein</fullName>
    </recommendedName>
</protein>
<dbReference type="PRINTS" id="PR00180">
    <property type="entry name" value="CRETINALDHBP"/>
</dbReference>
<dbReference type="PROSITE" id="PS50191">
    <property type="entry name" value="CRAL_TRIO"/>
    <property type="match status" value="1"/>
</dbReference>
<dbReference type="PANTHER" id="PTHR10174">
    <property type="entry name" value="ALPHA-TOCOPHEROL TRANSFER PROTEIN-RELATED"/>
    <property type="match status" value="1"/>
</dbReference>
<reference evidence="3 4" key="1">
    <citation type="submission" date="2022-12" db="EMBL/GenBank/DDBJ databases">
        <title>Chromosome-level genome assembly of true bugs.</title>
        <authorList>
            <person name="Ma L."/>
            <person name="Li H."/>
        </authorList>
    </citation>
    <scope>NUCLEOTIDE SEQUENCE [LARGE SCALE GENOMIC DNA]</scope>
    <source>
        <strain evidence="3">Lab_2022b</strain>
    </source>
</reference>
<evidence type="ECO:0000259" key="2">
    <source>
        <dbReference type="PROSITE" id="PS50191"/>
    </source>
</evidence>
<dbReference type="InterPro" id="IPR036865">
    <property type="entry name" value="CRAL-TRIO_dom_sf"/>
</dbReference>
<accession>A0AAW1CRN8</accession>
<dbReference type="SMART" id="SM00516">
    <property type="entry name" value="SEC14"/>
    <property type="match status" value="1"/>
</dbReference>
<gene>
    <name evidence="3" type="ORF">O3M35_002304</name>
</gene>
<dbReference type="SUPFAM" id="SSF46938">
    <property type="entry name" value="CRAL/TRIO N-terminal domain"/>
    <property type="match status" value="1"/>
</dbReference>
<feature type="region of interest" description="Disordered" evidence="1">
    <location>
        <begin position="231"/>
        <end position="253"/>
    </location>
</feature>
<sequence length="253" mass="29138">MLFLHSNYHSVEKTKNTIESYFVVRAENPELFCNWDLATLDNAFQLYTMATIPKTTPEGYRVLLYRLNDTDPSKFVFQEAMRAFFAFNDVQISEDGIIPGYVVLFDMKGVQLGHLARVTTALNLLRTFMVYIQECHPVRLKGVHVLNTASFMDKVLSLVKPFMQSELIQLLHLHGNMETLKKFVPLEIMPEEYGGDCKPATYIHDERYKLIKGDYASWLKDSGNLIADLKKRPQKNKKSDTSMEGSFRSLSFD</sequence>
<evidence type="ECO:0000313" key="3">
    <source>
        <dbReference type="EMBL" id="KAK9499227.1"/>
    </source>
</evidence>
<organism evidence="3 4">
    <name type="scientific">Rhynocoris fuscipes</name>
    <dbReference type="NCBI Taxonomy" id="488301"/>
    <lineage>
        <taxon>Eukaryota</taxon>
        <taxon>Metazoa</taxon>
        <taxon>Ecdysozoa</taxon>
        <taxon>Arthropoda</taxon>
        <taxon>Hexapoda</taxon>
        <taxon>Insecta</taxon>
        <taxon>Pterygota</taxon>
        <taxon>Neoptera</taxon>
        <taxon>Paraneoptera</taxon>
        <taxon>Hemiptera</taxon>
        <taxon>Heteroptera</taxon>
        <taxon>Panheteroptera</taxon>
        <taxon>Cimicomorpha</taxon>
        <taxon>Reduviidae</taxon>
        <taxon>Harpactorinae</taxon>
        <taxon>Harpactorini</taxon>
        <taxon>Rhynocoris</taxon>
    </lineage>
</organism>
<evidence type="ECO:0000256" key="1">
    <source>
        <dbReference type="SAM" id="MobiDB-lite"/>
    </source>
</evidence>
<feature type="compositionally biased region" description="Polar residues" evidence="1">
    <location>
        <begin position="242"/>
        <end position="253"/>
    </location>
</feature>
<name>A0AAW1CRN8_9HEMI</name>
<dbReference type="CDD" id="cd00170">
    <property type="entry name" value="SEC14"/>
    <property type="match status" value="1"/>
</dbReference>